<gene>
    <name evidence="1" type="ORF">DEJ51_33175</name>
</gene>
<dbReference type="OrthoDB" id="4327027at2"/>
<dbReference type="EMBL" id="CP029189">
    <property type="protein sequence ID" value="QES58389.1"/>
    <property type="molecule type" value="Genomic_DNA"/>
</dbReference>
<organism evidence="1 2">
    <name type="scientific">Streptomyces venezuelae</name>
    <dbReference type="NCBI Taxonomy" id="54571"/>
    <lineage>
        <taxon>Bacteria</taxon>
        <taxon>Bacillati</taxon>
        <taxon>Actinomycetota</taxon>
        <taxon>Actinomycetes</taxon>
        <taxon>Kitasatosporales</taxon>
        <taxon>Streptomycetaceae</taxon>
        <taxon>Streptomyces</taxon>
    </lineage>
</organism>
<protein>
    <submittedName>
        <fullName evidence="1">Uncharacterized protein</fullName>
    </submittedName>
</protein>
<proteinExistence type="predicted"/>
<evidence type="ECO:0000313" key="2">
    <source>
        <dbReference type="Proteomes" id="UP000324101"/>
    </source>
</evidence>
<name>A0A5P2E0G8_STRVZ</name>
<evidence type="ECO:0000313" key="1">
    <source>
        <dbReference type="EMBL" id="QES58389.1"/>
    </source>
</evidence>
<dbReference type="AlphaFoldDB" id="A0A5P2E0G8"/>
<sequence>MRDPHATPLAAAPECLPAPRPLPDCPVCADPPERISWRQRPGRPVTLVFDPCGHRWSSPAPPVLAVTPPLPPLPPS</sequence>
<reference evidence="1 2" key="1">
    <citation type="submission" date="2018-05" db="EMBL/GenBank/DDBJ databases">
        <title>Streptomyces venezuelae.</title>
        <authorList>
            <person name="Kim W."/>
            <person name="Lee N."/>
            <person name="Cho B.-K."/>
        </authorList>
    </citation>
    <scope>NUCLEOTIDE SEQUENCE [LARGE SCALE GENOMIC DNA]</scope>
    <source>
        <strain evidence="1 2">ATCC 21018</strain>
    </source>
</reference>
<accession>A0A5P2E0G8</accession>
<dbReference type="Proteomes" id="UP000324101">
    <property type="component" value="Chromosome"/>
</dbReference>
<dbReference type="RefSeq" id="WP_150261311.1">
    <property type="nucleotide sequence ID" value="NZ_CP029189.1"/>
</dbReference>